<dbReference type="EMBL" id="UINC01145777">
    <property type="protein sequence ID" value="SVD36111.1"/>
    <property type="molecule type" value="Genomic_DNA"/>
</dbReference>
<feature type="non-terminal residue" evidence="1">
    <location>
        <position position="291"/>
    </location>
</feature>
<accession>A0A382UR01</accession>
<sequence>VDDTPEGMKNRYYYHWLMDTDNDTATGFKNDAYEGNPTGLAKPIGVDLVIQFGWRDGKPNGVYAYDPLIGDDTPLVSDYSFSVSGDTISAVIALADLKLTAGQTVAYSAFQEGASDGWAVDWVESDELTLVGGAPSVSITSVDDPKDMADSSGDIKNIKAYVKGDNLHLSMSVHGVAAPSVDDTPEGMKNRYYYHWLMDTDNDTATGFKNDAYEGNPTNLAKPLGVDLVVMIGWRDGKPNGVMAYDPLIGDDTPIVSDFSISASGDTLSAVIALADLGLAKGQSVGYSAFQ</sequence>
<gene>
    <name evidence="1" type="ORF">METZ01_LOCUS388965</name>
</gene>
<protein>
    <submittedName>
        <fullName evidence="1">Uncharacterized protein</fullName>
    </submittedName>
</protein>
<dbReference type="AlphaFoldDB" id="A0A382UR01"/>
<reference evidence="1" key="1">
    <citation type="submission" date="2018-05" db="EMBL/GenBank/DDBJ databases">
        <authorList>
            <person name="Lanie J.A."/>
            <person name="Ng W.-L."/>
            <person name="Kazmierczak K.M."/>
            <person name="Andrzejewski T.M."/>
            <person name="Davidsen T.M."/>
            <person name="Wayne K.J."/>
            <person name="Tettelin H."/>
            <person name="Glass J.I."/>
            <person name="Rusch D."/>
            <person name="Podicherti R."/>
            <person name="Tsui H.-C.T."/>
            <person name="Winkler M.E."/>
        </authorList>
    </citation>
    <scope>NUCLEOTIDE SEQUENCE</scope>
</reference>
<name>A0A382UR01_9ZZZZ</name>
<proteinExistence type="predicted"/>
<feature type="non-terminal residue" evidence="1">
    <location>
        <position position="1"/>
    </location>
</feature>
<evidence type="ECO:0000313" key="1">
    <source>
        <dbReference type="EMBL" id="SVD36111.1"/>
    </source>
</evidence>
<organism evidence="1">
    <name type="scientific">marine metagenome</name>
    <dbReference type="NCBI Taxonomy" id="408172"/>
    <lineage>
        <taxon>unclassified sequences</taxon>
        <taxon>metagenomes</taxon>
        <taxon>ecological metagenomes</taxon>
    </lineage>
</organism>